<evidence type="ECO:0000256" key="2">
    <source>
        <dbReference type="SAM" id="SignalP"/>
    </source>
</evidence>
<dbReference type="EnsemblMetazoa" id="XM_038212694.1">
    <property type="protein sequence ID" value="XP_038068622.1"/>
    <property type="gene ID" value="LOC119737995"/>
</dbReference>
<evidence type="ECO:0000313" key="4">
    <source>
        <dbReference type="Proteomes" id="UP000887568"/>
    </source>
</evidence>
<feature type="transmembrane region" description="Helical" evidence="1">
    <location>
        <begin position="711"/>
        <end position="735"/>
    </location>
</feature>
<feature type="chain" id="PRO_5037617175" description="Meckelin" evidence="2">
    <location>
        <begin position="30"/>
        <end position="981"/>
    </location>
</feature>
<protein>
    <recommendedName>
        <fullName evidence="5">Meckelin</fullName>
    </recommendedName>
</protein>
<dbReference type="GO" id="GO:0036038">
    <property type="term" value="C:MKS complex"/>
    <property type="evidence" value="ECO:0007669"/>
    <property type="project" value="InterPro"/>
</dbReference>
<evidence type="ECO:0008006" key="5">
    <source>
        <dbReference type="Google" id="ProtNLM"/>
    </source>
</evidence>
<feature type="transmembrane region" description="Helical" evidence="1">
    <location>
        <begin position="930"/>
        <end position="958"/>
    </location>
</feature>
<dbReference type="RefSeq" id="XP_038068622.1">
    <property type="nucleotide sequence ID" value="XM_038212694.1"/>
</dbReference>
<sequence>MHSSMAARGSLIFSFLGFVFMSFLAHVTGVTYSIPFQADCVGNQYFDLAGLLCRDCDSVSQVKSVDGLSCQCRPSYKTTRNFGGPSTTVECEACAAGQVGTVDGWNCIDCETADCLNCNAGDIGEEYSIAGVLQGTKTCTTCDAATLPDSAGIQCERCHESFLAVNNDCTCNTPLVGGLCFGVNEIQAPAQDTFQVSYEALDAPLSSWYYMEYLQAAEAMCRLYQNLTACQMLGNLCVLLHYNPNSLNDACGYFEAIRGASATPLIGDNPDWVVYMPWLKYVADPADEILTEINIPTKFSAEPTSEDSTLKLFVAQYSATGQYRGLGSVRGGVIQLCNDTEKKMNAAYTFATSYSSSCQLKAQDLWNNYETTFFDMYLQYTEGSSTVLYAVPVLLDNYQDDGTFENRQETNTNWQLTRRFFLVDNVSGKTASNTPATVIRYASSIELLVTLQDEAGQTREGKIYPPLLKIQYSELVYENDYDSNTEVTVNFRVTYEMSRDYGENALSTALGILSGVGVVWALVRSNAWRRRAGLIYIDIKTMFKFFFFGLGMLADVFFVCLFGTTLYWLFFFKRQDLVYLVLPHKAQEVSFIWYLSFAFFCKSLDVLHLIVYQCLSDVFLIDWERSRGRVVQSSDPGSNKGSVAPVSIWRTYFVANEWNELQEMRRSSIFFQMSAMLFFLEVIGLKNLTTMDPRSDVYVDPSDYTGDPSRVLRFAVASGIYLLLSLLQWIFFAFIYERFIADSMRNFVDLCSMANISVFVLIDNTFGYYIHGRSVHGFADTDMKEMRDQLKREEDNLCGQRGLLPNSEQQTFEILLPMKFREQYNTILQPLDGVAARIDGTRGRPDAGRNQEAEKSIQAYQTMNRFLAAFLDHGIRDIDYVVKDKLLLEQILDMEFYDPADKGFFFNDGGHAFDNALFHGNESTLQLFELLLFCIVDLMFTNFVLAAIITYIGSAFLLKVRAAGGRANLAKKTLVDERFLI</sequence>
<evidence type="ECO:0000256" key="1">
    <source>
        <dbReference type="SAM" id="Phobius"/>
    </source>
</evidence>
<dbReference type="Pfam" id="PF09773">
    <property type="entry name" value="Meckelin"/>
    <property type="match status" value="1"/>
</dbReference>
<dbReference type="CTD" id="91147"/>
<keyword evidence="1" id="KW-1133">Transmembrane helix</keyword>
<feature type="transmembrane region" description="Helical" evidence="1">
    <location>
        <begin position="591"/>
        <end position="615"/>
    </location>
</feature>
<organism evidence="3 4">
    <name type="scientific">Patiria miniata</name>
    <name type="common">Bat star</name>
    <name type="synonym">Asterina miniata</name>
    <dbReference type="NCBI Taxonomy" id="46514"/>
    <lineage>
        <taxon>Eukaryota</taxon>
        <taxon>Metazoa</taxon>
        <taxon>Echinodermata</taxon>
        <taxon>Eleutherozoa</taxon>
        <taxon>Asterozoa</taxon>
        <taxon>Asteroidea</taxon>
        <taxon>Valvatacea</taxon>
        <taxon>Valvatida</taxon>
        <taxon>Asterinidae</taxon>
        <taxon>Patiria</taxon>
    </lineage>
</organism>
<feature type="transmembrane region" description="Helical" evidence="1">
    <location>
        <begin position="669"/>
        <end position="691"/>
    </location>
</feature>
<keyword evidence="2" id="KW-0732">Signal</keyword>
<dbReference type="GeneID" id="119737995"/>
<evidence type="ECO:0000313" key="3">
    <source>
        <dbReference type="EnsemblMetazoa" id="XP_038068622.1"/>
    </source>
</evidence>
<feature type="transmembrane region" description="Helical" evidence="1">
    <location>
        <begin position="545"/>
        <end position="571"/>
    </location>
</feature>
<dbReference type="GO" id="GO:0060271">
    <property type="term" value="P:cilium assembly"/>
    <property type="evidence" value="ECO:0007669"/>
    <property type="project" value="InterPro"/>
</dbReference>
<proteinExistence type="predicted"/>
<keyword evidence="4" id="KW-1185">Reference proteome</keyword>
<keyword evidence="1" id="KW-0472">Membrane</keyword>
<dbReference type="AlphaFoldDB" id="A0A914AY45"/>
<dbReference type="OrthoDB" id="419138at2759"/>
<feature type="transmembrane region" description="Helical" evidence="1">
    <location>
        <begin position="505"/>
        <end position="524"/>
    </location>
</feature>
<keyword evidence="1" id="KW-0812">Transmembrane</keyword>
<name>A0A914AY45_PATMI</name>
<dbReference type="PANTHER" id="PTHR21274">
    <property type="entry name" value="MECKELIN"/>
    <property type="match status" value="1"/>
</dbReference>
<dbReference type="OMA" id="YITENKG"/>
<dbReference type="Proteomes" id="UP000887568">
    <property type="component" value="Unplaced"/>
</dbReference>
<accession>A0A914AY45</accession>
<reference evidence="3" key="1">
    <citation type="submission" date="2022-11" db="UniProtKB">
        <authorList>
            <consortium name="EnsemblMetazoa"/>
        </authorList>
    </citation>
    <scope>IDENTIFICATION</scope>
</reference>
<dbReference type="InterPro" id="IPR019170">
    <property type="entry name" value="Meckelin"/>
</dbReference>
<feature type="signal peptide" evidence="2">
    <location>
        <begin position="1"/>
        <end position="29"/>
    </location>
</feature>
<dbReference type="PANTHER" id="PTHR21274:SF0">
    <property type="entry name" value="MECKELIN"/>
    <property type="match status" value="1"/>
</dbReference>